<evidence type="ECO:0000256" key="4">
    <source>
        <dbReference type="ARBA" id="ARBA00023157"/>
    </source>
</evidence>
<name>A0A3S3R564_9MAGN</name>
<dbReference type="GO" id="GO:0009506">
    <property type="term" value="C:plasmodesma"/>
    <property type="evidence" value="ECO:0007669"/>
    <property type="project" value="TreeGrafter"/>
</dbReference>
<comment type="caution">
    <text evidence="6">The sequence shown here is derived from an EMBL/GenBank/DDBJ whole genome shotgun (WGS) entry which is preliminary data.</text>
</comment>
<proteinExistence type="inferred from homology"/>
<keyword evidence="4" id="KW-1015">Disulfide bond</keyword>
<organism evidence="6 7">
    <name type="scientific">Cinnamomum micranthum f. kanehirae</name>
    <dbReference type="NCBI Taxonomy" id="337451"/>
    <lineage>
        <taxon>Eukaryota</taxon>
        <taxon>Viridiplantae</taxon>
        <taxon>Streptophyta</taxon>
        <taxon>Embryophyta</taxon>
        <taxon>Tracheophyta</taxon>
        <taxon>Spermatophyta</taxon>
        <taxon>Magnoliopsida</taxon>
        <taxon>Magnoliidae</taxon>
        <taxon>Laurales</taxon>
        <taxon>Lauraceae</taxon>
        <taxon>Cinnamomum</taxon>
    </lineage>
</organism>
<dbReference type="PANTHER" id="PTHR33136:SF13">
    <property type="entry name" value="OS10G0328900 PROTEIN"/>
    <property type="match status" value="1"/>
</dbReference>
<keyword evidence="3 5" id="KW-0732">Signal</keyword>
<evidence type="ECO:0000313" key="6">
    <source>
        <dbReference type="EMBL" id="RWR94666.1"/>
    </source>
</evidence>
<keyword evidence="7" id="KW-1185">Reference proteome</keyword>
<evidence type="ECO:0000256" key="2">
    <source>
        <dbReference type="ARBA" id="ARBA00022702"/>
    </source>
</evidence>
<sequence length="112" mass="12418">MSHSTLSFLLLFIFTTSLLFSSTFAGNHQLGFVATQPTCRGTIGECLSGEEFAMDTETNRRILATSRYISYQALKRNSVPCSRRGASYYNCRPGAQANPYRRGCSAITRCRG</sequence>
<feature type="signal peptide" evidence="5">
    <location>
        <begin position="1"/>
        <end position="25"/>
    </location>
</feature>
<dbReference type="Proteomes" id="UP000283530">
    <property type="component" value="Unassembled WGS sequence"/>
</dbReference>
<dbReference type="GO" id="GO:0019722">
    <property type="term" value="P:calcium-mediated signaling"/>
    <property type="evidence" value="ECO:0007669"/>
    <property type="project" value="TreeGrafter"/>
</dbReference>
<evidence type="ECO:0000313" key="7">
    <source>
        <dbReference type="Proteomes" id="UP000283530"/>
    </source>
</evidence>
<dbReference type="EMBL" id="QPKB01000011">
    <property type="protein sequence ID" value="RWR94666.1"/>
    <property type="molecule type" value="Genomic_DNA"/>
</dbReference>
<evidence type="ECO:0000256" key="5">
    <source>
        <dbReference type="SAM" id="SignalP"/>
    </source>
</evidence>
<dbReference type="OrthoDB" id="1613518at2759"/>
<evidence type="ECO:0000256" key="3">
    <source>
        <dbReference type="ARBA" id="ARBA00022729"/>
    </source>
</evidence>
<dbReference type="PANTHER" id="PTHR33136">
    <property type="entry name" value="RAPID ALKALINIZATION FACTOR-LIKE"/>
    <property type="match status" value="1"/>
</dbReference>
<dbReference type="InterPro" id="IPR008801">
    <property type="entry name" value="RALF"/>
</dbReference>
<feature type="chain" id="PRO_5018761932" evidence="5">
    <location>
        <begin position="26"/>
        <end position="112"/>
    </location>
</feature>
<dbReference type="GO" id="GO:0005179">
    <property type="term" value="F:hormone activity"/>
    <property type="evidence" value="ECO:0007669"/>
    <property type="project" value="UniProtKB-KW"/>
</dbReference>
<keyword evidence="2" id="KW-0372">Hormone</keyword>
<protein>
    <submittedName>
        <fullName evidence="6">Rapid alkalinization factor-like protein</fullName>
    </submittedName>
</protein>
<comment type="similarity">
    <text evidence="1">Belongs to the plant rapid alkalinization factor (RALF) family.</text>
</comment>
<dbReference type="AlphaFoldDB" id="A0A3S3R564"/>
<reference evidence="6 7" key="1">
    <citation type="journal article" date="2019" name="Nat. Plants">
        <title>Stout camphor tree genome fills gaps in understanding of flowering plant genome evolution.</title>
        <authorList>
            <person name="Chaw S.M."/>
            <person name="Liu Y.C."/>
            <person name="Wu Y.W."/>
            <person name="Wang H.Y."/>
            <person name="Lin C.I."/>
            <person name="Wu C.S."/>
            <person name="Ke H.M."/>
            <person name="Chang L.Y."/>
            <person name="Hsu C.Y."/>
            <person name="Yang H.T."/>
            <person name="Sudianto E."/>
            <person name="Hsu M.H."/>
            <person name="Wu K.P."/>
            <person name="Wang L.N."/>
            <person name="Leebens-Mack J.H."/>
            <person name="Tsai I.J."/>
        </authorList>
    </citation>
    <scope>NUCLEOTIDE SEQUENCE [LARGE SCALE GENOMIC DNA]</scope>
    <source>
        <strain evidence="7">cv. Chaw 1501</strain>
        <tissue evidence="6">Young leaves</tissue>
    </source>
</reference>
<dbReference type="Pfam" id="PF05498">
    <property type="entry name" value="RALF"/>
    <property type="match status" value="1"/>
</dbReference>
<accession>A0A3S3R564</accession>
<evidence type="ECO:0000256" key="1">
    <source>
        <dbReference type="ARBA" id="ARBA00009178"/>
    </source>
</evidence>
<gene>
    <name evidence="6" type="ORF">CKAN_02397100</name>
</gene>